<dbReference type="EMBL" id="RXHU01000027">
    <property type="protein sequence ID" value="RTE09686.1"/>
    <property type="molecule type" value="Genomic_DNA"/>
</dbReference>
<dbReference type="Gene3D" id="3.40.50.970">
    <property type="match status" value="1"/>
</dbReference>
<comment type="caution">
    <text evidence="6">The sequence shown here is derived from an EMBL/GenBank/DDBJ whole genome shotgun (WGS) entry which is preliminary data.</text>
</comment>
<keyword evidence="7" id="KW-1185">Reference proteome</keyword>
<protein>
    <recommendedName>
        <fullName evidence="4">2-oxoisovalerate dehydrogenase subunit alpha</fullName>
        <ecNumber evidence="4">1.2.4.4</ecNumber>
    </recommendedName>
    <alternativeName>
        <fullName evidence="4">Branched-chain alpha-keto acid dehydrogenase E1 component alpha chain</fullName>
    </alternativeName>
</protein>
<evidence type="ECO:0000259" key="5">
    <source>
        <dbReference type="Pfam" id="PF00676"/>
    </source>
</evidence>
<dbReference type="Pfam" id="PF00676">
    <property type="entry name" value="E1_dh"/>
    <property type="match status" value="1"/>
</dbReference>
<proteinExistence type="inferred from homology"/>
<dbReference type="CDD" id="cd02000">
    <property type="entry name" value="TPP_E1_PDC_ADC_BCADC"/>
    <property type="match status" value="1"/>
</dbReference>
<sequence length="336" mass="37510">MSIGQLYKHRSLGLSDDDALKMYAVMCLANKYDERAMMLQRSGKIPFHVSGAGQFAGQVGMAFAMQPNKDYFLPYYRDYAFVLAVGMSLRDLMLSIFCKAEDVNSGGRQMAGHFSDRKNHIVTGSSPVTTQVPHAAGIALAAKMKKQDFVTLATFGEGSSNQGDFHEGCNFAGVHKLPVIFVCENNQYAISIPIHKQVAGKIADRALGYGFPGIQVDGTDALEMYRVTKEARERALRGEGPTLIEMMCYRINPHSTSDDDMLYRTKEEVEENRKKDGVQKFKEYLIACDLWSEKQDAELDAQQKLLINEATKYADQAPYPKPEDTLLHVYAEGENN</sequence>
<name>A0A3S0CCB9_9BACL</name>
<evidence type="ECO:0000256" key="4">
    <source>
        <dbReference type="RuleBase" id="RU365014"/>
    </source>
</evidence>
<dbReference type="GO" id="GO:0003863">
    <property type="term" value="F:branched-chain 2-oxo acid dehydrogenase activity"/>
    <property type="evidence" value="ECO:0007669"/>
    <property type="project" value="UniProtKB-EC"/>
</dbReference>
<dbReference type="EC" id="1.2.4.4" evidence="4"/>
<dbReference type="OrthoDB" id="9766715at2"/>
<feature type="domain" description="Dehydrogenase E1 component" evidence="5">
    <location>
        <begin position="25"/>
        <end position="323"/>
    </location>
</feature>
<comment type="similarity">
    <text evidence="4">Belongs to the BCKDHA family.</text>
</comment>
<dbReference type="InterPro" id="IPR001017">
    <property type="entry name" value="DH_E1"/>
</dbReference>
<evidence type="ECO:0000256" key="3">
    <source>
        <dbReference type="ARBA" id="ARBA00023052"/>
    </source>
</evidence>
<accession>A0A3S0CCB9</accession>
<dbReference type="PANTHER" id="PTHR43380:SF1">
    <property type="entry name" value="2-OXOISOVALERATE DEHYDROGENASE SUBUNIT ALPHA, MITOCHONDRIAL"/>
    <property type="match status" value="1"/>
</dbReference>
<gene>
    <name evidence="6" type="ORF">EJQ19_10575</name>
</gene>
<dbReference type="AlphaFoldDB" id="A0A3S0CCB9"/>
<keyword evidence="2 4" id="KW-0560">Oxidoreductase</keyword>
<evidence type="ECO:0000313" key="6">
    <source>
        <dbReference type="EMBL" id="RTE09686.1"/>
    </source>
</evidence>
<dbReference type="SUPFAM" id="SSF52518">
    <property type="entry name" value="Thiamin diphosphate-binding fold (THDP-binding)"/>
    <property type="match status" value="1"/>
</dbReference>
<organism evidence="6 7">
    <name type="scientific">Paenibacillus whitsoniae</name>
    <dbReference type="NCBI Taxonomy" id="2496558"/>
    <lineage>
        <taxon>Bacteria</taxon>
        <taxon>Bacillati</taxon>
        <taxon>Bacillota</taxon>
        <taxon>Bacilli</taxon>
        <taxon>Bacillales</taxon>
        <taxon>Paenibacillaceae</taxon>
        <taxon>Paenibacillus</taxon>
    </lineage>
</organism>
<keyword evidence="3 4" id="KW-0786">Thiamine pyrophosphate</keyword>
<dbReference type="PANTHER" id="PTHR43380">
    <property type="entry name" value="2-OXOISOVALERATE DEHYDROGENASE SUBUNIT ALPHA, MITOCHONDRIAL"/>
    <property type="match status" value="1"/>
</dbReference>
<dbReference type="RefSeq" id="WP_126141182.1">
    <property type="nucleotide sequence ID" value="NZ_RXHU01000027.1"/>
</dbReference>
<comment type="cofactor">
    <cofactor evidence="1 4">
        <name>thiamine diphosphate</name>
        <dbReference type="ChEBI" id="CHEBI:58937"/>
    </cofactor>
</comment>
<evidence type="ECO:0000256" key="2">
    <source>
        <dbReference type="ARBA" id="ARBA00023002"/>
    </source>
</evidence>
<dbReference type="InterPro" id="IPR050771">
    <property type="entry name" value="Alpha-ketoacid_DH_E1_comp"/>
</dbReference>
<evidence type="ECO:0000256" key="1">
    <source>
        <dbReference type="ARBA" id="ARBA00001964"/>
    </source>
</evidence>
<dbReference type="InterPro" id="IPR029061">
    <property type="entry name" value="THDP-binding"/>
</dbReference>
<reference evidence="6 7" key="1">
    <citation type="submission" date="2018-12" db="EMBL/GenBank/DDBJ databases">
        <title>Bacillus ochoae sp. nov., Paenibacillus whitsoniae sp. nov., Paenibacillus spiritus sp. nov. Isolated from the Mars Exploration Rover during spacecraft assembly.</title>
        <authorList>
            <person name="Seuylemezian A."/>
            <person name="Vaishampayan P."/>
        </authorList>
    </citation>
    <scope>NUCLEOTIDE SEQUENCE [LARGE SCALE GENOMIC DNA]</scope>
    <source>
        <strain evidence="6 7">MER 54</strain>
    </source>
</reference>
<dbReference type="GO" id="GO:0009083">
    <property type="term" value="P:branched-chain amino acid catabolic process"/>
    <property type="evidence" value="ECO:0007669"/>
    <property type="project" value="TreeGrafter"/>
</dbReference>
<comment type="catalytic activity">
    <reaction evidence="4">
        <text>N(6)-[(R)-lipoyl]-L-lysyl-[protein] + 3-methyl-2-oxobutanoate + H(+) = N(6)-[(R)-S(8)-2-methylpropanoyldihydrolipoyl]-L-lysyl-[protein] + CO2</text>
        <dbReference type="Rhea" id="RHEA:13457"/>
        <dbReference type="Rhea" id="RHEA-COMP:10474"/>
        <dbReference type="Rhea" id="RHEA-COMP:10497"/>
        <dbReference type="ChEBI" id="CHEBI:11851"/>
        <dbReference type="ChEBI" id="CHEBI:15378"/>
        <dbReference type="ChEBI" id="CHEBI:16526"/>
        <dbReference type="ChEBI" id="CHEBI:83099"/>
        <dbReference type="ChEBI" id="CHEBI:83142"/>
        <dbReference type="EC" id="1.2.4.4"/>
    </reaction>
</comment>
<evidence type="ECO:0000313" key="7">
    <source>
        <dbReference type="Proteomes" id="UP000276128"/>
    </source>
</evidence>
<dbReference type="Proteomes" id="UP000276128">
    <property type="component" value="Unassembled WGS sequence"/>
</dbReference>
<comment type="function">
    <text evidence="4">The branched-chain alpha-keto dehydrogenase complex catalyzes the overall conversion of alpha-keto acids to acyl-CoA and CO(2). It contains multiple copies of three enzymatic components: branched-chain alpha-keto acid decarboxylase (E1), lipoamide acyltransferase (E2) and lipoamide dehydrogenase (E3).</text>
</comment>